<feature type="compositionally biased region" description="Basic and acidic residues" evidence="1">
    <location>
        <begin position="257"/>
        <end position="268"/>
    </location>
</feature>
<gene>
    <name evidence="2" type="ORF">TGDOM2_272520</name>
</gene>
<feature type="compositionally biased region" description="Basic and acidic residues" evidence="1">
    <location>
        <begin position="280"/>
        <end position="293"/>
    </location>
</feature>
<reference evidence="2 3" key="1">
    <citation type="submission" date="2014-02" db="EMBL/GenBank/DDBJ databases">
        <authorList>
            <person name="Sibley D."/>
            <person name="Venepally P."/>
            <person name="Karamycheva S."/>
            <person name="Hadjithomas M."/>
            <person name="Khan A."/>
            <person name="Brunk B."/>
            <person name="Roos D."/>
            <person name="Caler E."/>
            <person name="Lorenzi H."/>
        </authorList>
    </citation>
    <scope>NUCLEOTIDE SEQUENCE [LARGE SCALE GENOMIC DNA]</scope>
    <source>
        <strain evidence="2 3">GAB2-2007-GAL-DOM2</strain>
    </source>
</reference>
<dbReference type="VEuPathDB" id="ToxoDB:TGDOM2_272520"/>
<dbReference type="Proteomes" id="UP000028837">
    <property type="component" value="Unassembled WGS sequence"/>
</dbReference>
<organism evidence="2 3">
    <name type="scientific">Toxoplasma gondii GAB2-2007-GAL-DOM2</name>
    <dbReference type="NCBI Taxonomy" id="1130820"/>
    <lineage>
        <taxon>Eukaryota</taxon>
        <taxon>Sar</taxon>
        <taxon>Alveolata</taxon>
        <taxon>Apicomplexa</taxon>
        <taxon>Conoidasida</taxon>
        <taxon>Coccidia</taxon>
        <taxon>Eucoccidiorida</taxon>
        <taxon>Eimeriorina</taxon>
        <taxon>Sarcocystidae</taxon>
        <taxon>Toxoplasma</taxon>
    </lineage>
</organism>
<accession>A0A086KFN7</accession>
<protein>
    <submittedName>
        <fullName evidence="2">Uncharacterized protein</fullName>
    </submittedName>
</protein>
<feature type="compositionally biased region" description="Basic and acidic residues" evidence="1">
    <location>
        <begin position="305"/>
        <end position="322"/>
    </location>
</feature>
<feature type="compositionally biased region" description="Basic and acidic residues" evidence="1">
    <location>
        <begin position="234"/>
        <end position="245"/>
    </location>
</feature>
<dbReference type="OrthoDB" id="345476at2759"/>
<comment type="caution">
    <text evidence="2">The sequence shown here is derived from an EMBL/GenBank/DDBJ whole genome shotgun (WGS) entry which is preliminary data.</text>
</comment>
<evidence type="ECO:0000313" key="3">
    <source>
        <dbReference type="Proteomes" id="UP000028837"/>
    </source>
</evidence>
<evidence type="ECO:0000256" key="1">
    <source>
        <dbReference type="SAM" id="MobiDB-lite"/>
    </source>
</evidence>
<dbReference type="AlphaFoldDB" id="A0A086KFN7"/>
<sequence>MAYVEEPSSALQRQISDHIPLWQVPFATAGALIDCLSCPRSVTSESNELSIRLRSSPPQHQGVRAWPNKACFTNMPLQQDALPREIIHVPREQVYAQTYAPSLGSSHHRVSVKTMSCLGTPVQTYVPSPVQYVPGAPNVRSQVQPMPYTVRQQDLGNHPTSSPFFSPVQMSSSMVPPMVGSRMTTHSVQACDYFTTDSALSNKKHIGYPLTVSKGVQVGSVQKQEGNAETECTGCRKEDDCDLPSHTELNGHSGSLGEERKEEKRGDVTIEQEAAVSNSEKAEEIKDPVQQEETKDDTDELSGEANERSQKEDSTAAKEQSKVEASLVGSTLSEGNSSVYYRVNGTTQATTGETKGAWPVGYVPPKDPSDYKELRLGNSVYLMGGTFYLSDTGAYLLGLRS</sequence>
<name>A0A086KFN7_TOXGO</name>
<evidence type="ECO:0000313" key="2">
    <source>
        <dbReference type="EMBL" id="KFG43205.1"/>
    </source>
</evidence>
<proteinExistence type="predicted"/>
<dbReference type="EMBL" id="AHZU02000544">
    <property type="protein sequence ID" value="KFG43205.1"/>
    <property type="molecule type" value="Genomic_DNA"/>
</dbReference>
<feature type="region of interest" description="Disordered" evidence="1">
    <location>
        <begin position="225"/>
        <end position="330"/>
    </location>
</feature>